<dbReference type="EMBL" id="CP090893">
    <property type="protein sequence ID" value="ULU02500.1"/>
    <property type="molecule type" value="Genomic_DNA"/>
</dbReference>
<evidence type="ECO:0000256" key="6">
    <source>
        <dbReference type="ARBA" id="ARBA00022968"/>
    </source>
</evidence>
<evidence type="ECO:0000256" key="13">
    <source>
        <dbReference type="RuleBase" id="RU365018"/>
    </source>
</evidence>
<gene>
    <name evidence="15" type="ORF">L3Y34_002234</name>
</gene>
<evidence type="ECO:0000256" key="8">
    <source>
        <dbReference type="ARBA" id="ARBA00023034"/>
    </source>
</evidence>
<dbReference type="Proteomes" id="UP000827892">
    <property type="component" value="Chromosome III"/>
</dbReference>
<evidence type="ECO:0000256" key="5">
    <source>
        <dbReference type="ARBA" id="ARBA00022692"/>
    </source>
</evidence>
<keyword evidence="6" id="KW-0735">Signal-anchor</keyword>
<comment type="catalytic activity">
    <reaction evidence="12 13">
        <text>L-tyrosyl-[protein] + 3'-phosphoadenylyl sulfate = O-sulfo-L-tyrosine-[protein] + adenosine 3',5'-bisphosphate + H(+)</text>
        <dbReference type="Rhea" id="RHEA:16801"/>
        <dbReference type="Rhea" id="RHEA-COMP:10136"/>
        <dbReference type="Rhea" id="RHEA-COMP:11688"/>
        <dbReference type="ChEBI" id="CHEBI:15378"/>
        <dbReference type="ChEBI" id="CHEBI:46858"/>
        <dbReference type="ChEBI" id="CHEBI:58339"/>
        <dbReference type="ChEBI" id="CHEBI:58343"/>
        <dbReference type="ChEBI" id="CHEBI:65286"/>
        <dbReference type="EC" id="2.8.2.20"/>
    </reaction>
</comment>
<keyword evidence="5 14" id="KW-0812">Transmembrane</keyword>
<dbReference type="SUPFAM" id="SSF52540">
    <property type="entry name" value="P-loop containing nucleoside triphosphate hydrolases"/>
    <property type="match status" value="1"/>
</dbReference>
<dbReference type="InterPro" id="IPR026634">
    <property type="entry name" value="TPST-like"/>
</dbReference>
<dbReference type="AlphaFoldDB" id="A0AAE9IRD9"/>
<dbReference type="InterPro" id="IPR027417">
    <property type="entry name" value="P-loop_NTPase"/>
</dbReference>
<keyword evidence="4 13" id="KW-0808">Transferase</keyword>
<proteinExistence type="inferred from homology"/>
<comment type="subcellular location">
    <subcellularLocation>
        <location evidence="1">Golgi apparatus membrane</location>
        <topology evidence="1">Single-pass type II membrane protein</topology>
    </subcellularLocation>
</comment>
<evidence type="ECO:0000313" key="16">
    <source>
        <dbReference type="Proteomes" id="UP000827892"/>
    </source>
</evidence>
<evidence type="ECO:0000313" key="15">
    <source>
        <dbReference type="EMBL" id="ULU02500.1"/>
    </source>
</evidence>
<dbReference type="Pfam" id="PF13469">
    <property type="entry name" value="Sulfotransfer_3"/>
    <property type="match status" value="1"/>
</dbReference>
<keyword evidence="11" id="KW-0325">Glycoprotein</keyword>
<dbReference type="GO" id="GO:0008476">
    <property type="term" value="F:protein-tyrosine sulfotransferase activity"/>
    <property type="evidence" value="ECO:0007669"/>
    <property type="project" value="UniProtKB-EC"/>
</dbReference>
<evidence type="ECO:0000256" key="7">
    <source>
        <dbReference type="ARBA" id="ARBA00022989"/>
    </source>
</evidence>
<keyword evidence="10" id="KW-1015">Disulfide bond</keyword>
<keyword evidence="8" id="KW-0333">Golgi apparatus</keyword>
<sequence length="399" mass="45582">MVEGSRKEPLPCTYSTCMNLRMMRKNREFLLVLFLVAFILFYFITSRTSDDPYYSSRRGKFRSGDDDEIDRPRQLAVQADDGYNRTSPFIFIGGVPRSGTTLMRAMLDAHPDVRCGEETRVIPRILNLRSQWKKSEKEWNRLQQAGVTGEVINNAISSFIMEVIVGHGDRAPRLCNKDPFTMKSAVYLKELFPNAKYLLMIRDGRATVNSIISRKVTITGFDLNDFRQCMTKWNAAIQIMVDQCESVGANCLKVYYEQLVLHPEAQMRRITEFLDVPWDDRVLHHEQLIGKDISLSNVERSSDQVVKPVNLDALSKWVGTIPEDVVRDMDSVAPMLRRLGYDPNANPPNYGKPDELVAKKTEDVHKNGVEWYKKAVQVVNDPERVDKPIVDSEAAAGRD</sequence>
<accession>A0AAE9IRD9</accession>
<evidence type="ECO:0000256" key="9">
    <source>
        <dbReference type="ARBA" id="ARBA00023136"/>
    </source>
</evidence>
<evidence type="ECO:0000256" key="2">
    <source>
        <dbReference type="ARBA" id="ARBA00009988"/>
    </source>
</evidence>
<comment type="function">
    <text evidence="13">Catalyzes the O-sulfation of tyrosine residues within acidic motifs of polypeptides, using 3'-phosphoadenylyl sulfate (PAPS) as cosubstrate.</text>
</comment>
<comment type="similarity">
    <text evidence="2 13">Belongs to the protein sulfotransferase family.</text>
</comment>
<feature type="transmembrane region" description="Helical" evidence="14">
    <location>
        <begin position="28"/>
        <end position="45"/>
    </location>
</feature>
<evidence type="ECO:0000256" key="12">
    <source>
        <dbReference type="ARBA" id="ARBA00048460"/>
    </source>
</evidence>
<evidence type="ECO:0000256" key="3">
    <source>
        <dbReference type="ARBA" id="ARBA00013262"/>
    </source>
</evidence>
<keyword evidence="9 14" id="KW-0472">Membrane</keyword>
<reference evidence="15 16" key="1">
    <citation type="submission" date="2022-05" db="EMBL/GenBank/DDBJ databases">
        <title>Chromosome-level reference genomes for two strains of Caenorhabditis briggsae: an improved platform for comparative genomics.</title>
        <authorList>
            <person name="Stevens L."/>
            <person name="Andersen E.C."/>
        </authorList>
    </citation>
    <scope>NUCLEOTIDE SEQUENCE [LARGE SCALE GENOMIC DNA]</scope>
    <source>
        <strain evidence="15">QX1410_ONT</strain>
        <tissue evidence="15">Whole-organism</tissue>
    </source>
</reference>
<dbReference type="GO" id="GO:0000139">
    <property type="term" value="C:Golgi membrane"/>
    <property type="evidence" value="ECO:0007669"/>
    <property type="project" value="UniProtKB-SubCell"/>
</dbReference>
<dbReference type="FunFam" id="3.40.50.300:FF:000290">
    <property type="entry name" value="Protein-tyrosine sulfotransferase"/>
    <property type="match status" value="1"/>
</dbReference>
<keyword evidence="7 14" id="KW-1133">Transmembrane helix</keyword>
<dbReference type="PANTHER" id="PTHR12788:SF10">
    <property type="entry name" value="PROTEIN-TYROSINE SULFOTRANSFERASE"/>
    <property type="match status" value="1"/>
</dbReference>
<evidence type="ECO:0000256" key="4">
    <source>
        <dbReference type="ARBA" id="ARBA00022679"/>
    </source>
</evidence>
<name>A0AAE9IRD9_CAEBR</name>
<dbReference type="PANTHER" id="PTHR12788">
    <property type="entry name" value="PROTEIN-TYROSINE SULFOTRANSFERASE 2"/>
    <property type="match status" value="1"/>
</dbReference>
<evidence type="ECO:0000256" key="1">
    <source>
        <dbReference type="ARBA" id="ARBA00004323"/>
    </source>
</evidence>
<dbReference type="EC" id="2.8.2.20" evidence="3 13"/>
<evidence type="ECO:0000256" key="14">
    <source>
        <dbReference type="SAM" id="Phobius"/>
    </source>
</evidence>
<organism evidence="15 16">
    <name type="scientific">Caenorhabditis briggsae</name>
    <dbReference type="NCBI Taxonomy" id="6238"/>
    <lineage>
        <taxon>Eukaryota</taxon>
        <taxon>Metazoa</taxon>
        <taxon>Ecdysozoa</taxon>
        <taxon>Nematoda</taxon>
        <taxon>Chromadorea</taxon>
        <taxon>Rhabditida</taxon>
        <taxon>Rhabditina</taxon>
        <taxon>Rhabditomorpha</taxon>
        <taxon>Rhabditoidea</taxon>
        <taxon>Rhabditidae</taxon>
        <taxon>Peloderinae</taxon>
        <taxon>Caenorhabditis</taxon>
    </lineage>
</organism>
<protein>
    <recommendedName>
        <fullName evidence="3 13">Protein-tyrosine sulfotransferase</fullName>
        <ecNumber evidence="3 13">2.8.2.20</ecNumber>
    </recommendedName>
</protein>
<dbReference type="Gene3D" id="3.40.50.300">
    <property type="entry name" value="P-loop containing nucleotide triphosphate hydrolases"/>
    <property type="match status" value="1"/>
</dbReference>
<evidence type="ECO:0000256" key="11">
    <source>
        <dbReference type="ARBA" id="ARBA00023180"/>
    </source>
</evidence>
<evidence type="ECO:0000256" key="10">
    <source>
        <dbReference type="ARBA" id="ARBA00023157"/>
    </source>
</evidence>